<evidence type="ECO:0000259" key="2">
    <source>
        <dbReference type="Pfam" id="PF13529"/>
    </source>
</evidence>
<name>A0ABY3SFX8_9BACL</name>
<dbReference type="Pfam" id="PF13529">
    <property type="entry name" value="Peptidase_C39_2"/>
    <property type="match status" value="1"/>
</dbReference>
<sequence>MKLFKPAKILVLALSISSIFSSIPVFASDLKDNYVPEKISPEAAMKAAAWQMISETRDGSDISEWSKDNTKLRVAKPIEVYDPSGEHVAYLVNSFNGDRAAGYVMVSAFLDDEPIIAWSDSGDGITTDKFKNALNKNKNEIKKQELVWFGGVDIGGKFIYNDNSVSMINVEGKELKEIKSKTINEKDEKYPKPVKINDNYREDWKAINKIVVGAPGQNNPSDGVSDIDPNGWEANYLSIDKNYINTSVNQKQWYYTTSGGVQQATGCSPTAGSNIMKYWSDKGYTSLVPVFQTQVVSDLRATMGTTQSSNRTGVTSPSNIDDGLQAYARAHQRPSAISKNDNLSNFSAVKTEIDAQRPALQSYWNQTYFGDHTVTLVGYKHYIRNFYTQDSYYVVARNNFVNDSTFNVWVKWGTWNTNVLTTFTP</sequence>
<evidence type="ECO:0000256" key="1">
    <source>
        <dbReference type="SAM" id="SignalP"/>
    </source>
</evidence>
<feature type="signal peptide" evidence="1">
    <location>
        <begin position="1"/>
        <end position="27"/>
    </location>
</feature>
<feature type="domain" description="Peptidase C39-like" evidence="2">
    <location>
        <begin position="263"/>
        <end position="392"/>
    </location>
</feature>
<keyword evidence="1" id="KW-0732">Signal</keyword>
<dbReference type="InterPro" id="IPR039564">
    <property type="entry name" value="Peptidase_C39-like"/>
</dbReference>
<dbReference type="EMBL" id="CP090978">
    <property type="protein sequence ID" value="UJF32872.1"/>
    <property type="molecule type" value="Genomic_DNA"/>
</dbReference>
<accession>A0ABY3SFX8</accession>
<feature type="chain" id="PRO_5045306392" evidence="1">
    <location>
        <begin position="28"/>
        <end position="425"/>
    </location>
</feature>
<dbReference type="RefSeq" id="WP_235119215.1">
    <property type="nucleotide sequence ID" value="NZ_CP090978.1"/>
</dbReference>
<keyword evidence="4" id="KW-1185">Reference proteome</keyword>
<dbReference type="SUPFAM" id="SSF54001">
    <property type="entry name" value="Cysteine proteinases"/>
    <property type="match status" value="1"/>
</dbReference>
<proteinExistence type="predicted"/>
<dbReference type="Proteomes" id="UP001649230">
    <property type="component" value="Chromosome"/>
</dbReference>
<organism evidence="3 4">
    <name type="scientific">Paenibacillus hexagrammi</name>
    <dbReference type="NCBI Taxonomy" id="2908839"/>
    <lineage>
        <taxon>Bacteria</taxon>
        <taxon>Bacillati</taxon>
        <taxon>Bacillota</taxon>
        <taxon>Bacilli</taxon>
        <taxon>Bacillales</taxon>
        <taxon>Paenibacillaceae</taxon>
        <taxon>Paenibacillus</taxon>
    </lineage>
</organism>
<evidence type="ECO:0000313" key="4">
    <source>
        <dbReference type="Proteomes" id="UP001649230"/>
    </source>
</evidence>
<reference evidence="3 4" key="1">
    <citation type="journal article" date="2024" name="Int. J. Syst. Evol. Microbiol.">
        <title>Paenibacillus hexagrammi sp. nov., a novel bacterium isolated from the gut content of Hexagrammos agrammus.</title>
        <authorList>
            <person name="Jung H.K."/>
            <person name="Kim D.G."/>
            <person name="Zin H."/>
            <person name="Park J."/>
            <person name="Jung H."/>
            <person name="Kim Y.O."/>
            <person name="Kong H.J."/>
            <person name="Kim J.W."/>
            <person name="Kim Y.S."/>
        </authorList>
    </citation>
    <scope>NUCLEOTIDE SEQUENCE [LARGE SCALE GENOMIC DNA]</scope>
    <source>
        <strain evidence="3 4">YPD9-1</strain>
    </source>
</reference>
<protein>
    <submittedName>
        <fullName evidence="3">C39 family peptidase</fullName>
    </submittedName>
</protein>
<dbReference type="InterPro" id="IPR038765">
    <property type="entry name" value="Papain-like_cys_pep_sf"/>
</dbReference>
<evidence type="ECO:0000313" key="3">
    <source>
        <dbReference type="EMBL" id="UJF32872.1"/>
    </source>
</evidence>
<gene>
    <name evidence="3" type="ORF">L0M14_25385</name>
</gene>